<reference evidence="6" key="1">
    <citation type="journal article" date="2021" name="New Phytol.">
        <title>Evolutionary innovations through gain and loss of genes in the ectomycorrhizal Boletales.</title>
        <authorList>
            <person name="Wu G."/>
            <person name="Miyauchi S."/>
            <person name="Morin E."/>
            <person name="Kuo A."/>
            <person name="Drula E."/>
            <person name="Varga T."/>
            <person name="Kohler A."/>
            <person name="Feng B."/>
            <person name="Cao Y."/>
            <person name="Lipzen A."/>
            <person name="Daum C."/>
            <person name="Hundley H."/>
            <person name="Pangilinan J."/>
            <person name="Johnson J."/>
            <person name="Barry K."/>
            <person name="LaButti K."/>
            <person name="Ng V."/>
            <person name="Ahrendt S."/>
            <person name="Min B."/>
            <person name="Choi I.G."/>
            <person name="Park H."/>
            <person name="Plett J.M."/>
            <person name="Magnuson J."/>
            <person name="Spatafora J.W."/>
            <person name="Nagy L.G."/>
            <person name="Henrissat B."/>
            <person name="Grigoriev I.V."/>
            <person name="Yang Z.L."/>
            <person name="Xu J."/>
            <person name="Martin F.M."/>
        </authorList>
    </citation>
    <scope>NUCLEOTIDE SEQUENCE</scope>
    <source>
        <strain evidence="6">KKN 215</strain>
    </source>
</reference>
<feature type="compositionally biased region" description="Low complexity" evidence="3">
    <location>
        <begin position="118"/>
        <end position="129"/>
    </location>
</feature>
<feature type="domain" description="N-terminal Ras-GEF" evidence="5">
    <location>
        <begin position="592"/>
        <end position="717"/>
    </location>
</feature>
<gene>
    <name evidence="6" type="ORF">BXZ70DRAFT_929345</name>
</gene>
<dbReference type="PANTHER" id="PTHR23113:SF348">
    <property type="entry name" value="GUANYL-NUCLEOTIDE EXCHANGE FACTOR RASGEF, PUTATIVE (AFU_ORTHOLOGUE AFUA_1G04700)-RELATED"/>
    <property type="match status" value="1"/>
</dbReference>
<dbReference type="InterPro" id="IPR023578">
    <property type="entry name" value="Ras_GEF_dom_sf"/>
</dbReference>
<dbReference type="InterPro" id="IPR001895">
    <property type="entry name" value="RASGEF_cat_dom"/>
</dbReference>
<feature type="region of interest" description="Disordered" evidence="3">
    <location>
        <begin position="559"/>
        <end position="592"/>
    </location>
</feature>
<dbReference type="Gene3D" id="1.20.870.10">
    <property type="entry name" value="Son of sevenless (SoS) protein Chain: S domain 1"/>
    <property type="match status" value="1"/>
</dbReference>
<dbReference type="SUPFAM" id="SSF52540">
    <property type="entry name" value="P-loop containing nucleoside triphosphate hydrolases"/>
    <property type="match status" value="1"/>
</dbReference>
<dbReference type="SMART" id="SM00147">
    <property type="entry name" value="RasGEF"/>
    <property type="match status" value="1"/>
</dbReference>
<dbReference type="PROSITE" id="PS50009">
    <property type="entry name" value="RASGEF_CAT"/>
    <property type="match status" value="1"/>
</dbReference>
<feature type="compositionally biased region" description="Basic and acidic residues" evidence="3">
    <location>
        <begin position="179"/>
        <end position="188"/>
    </location>
</feature>
<dbReference type="InterPro" id="IPR036964">
    <property type="entry name" value="RASGEF_cat_dom_sf"/>
</dbReference>
<proteinExistence type="predicted"/>
<feature type="region of interest" description="Disordered" evidence="3">
    <location>
        <begin position="59"/>
        <end position="81"/>
    </location>
</feature>
<accession>A0A8K0XRP7</accession>
<feature type="compositionally biased region" description="Basic and acidic residues" evidence="3">
    <location>
        <begin position="582"/>
        <end position="592"/>
    </location>
</feature>
<feature type="compositionally biased region" description="Polar residues" evidence="3">
    <location>
        <begin position="766"/>
        <end position="776"/>
    </location>
</feature>
<dbReference type="PANTHER" id="PTHR23113">
    <property type="entry name" value="GUANINE NUCLEOTIDE EXCHANGE FACTOR"/>
    <property type="match status" value="1"/>
</dbReference>
<dbReference type="Pfam" id="PF00618">
    <property type="entry name" value="RasGEF_N"/>
    <property type="match status" value="1"/>
</dbReference>
<dbReference type="Proteomes" id="UP000813824">
    <property type="component" value="Unassembled WGS sequence"/>
</dbReference>
<feature type="region of interest" description="Disordered" evidence="3">
    <location>
        <begin position="102"/>
        <end position="243"/>
    </location>
</feature>
<evidence type="ECO:0000256" key="1">
    <source>
        <dbReference type="ARBA" id="ARBA00022658"/>
    </source>
</evidence>
<dbReference type="SUPFAM" id="SSF48366">
    <property type="entry name" value="Ras GEF"/>
    <property type="match status" value="1"/>
</dbReference>
<evidence type="ECO:0000256" key="2">
    <source>
        <dbReference type="PROSITE-ProRule" id="PRU00168"/>
    </source>
</evidence>
<feature type="compositionally biased region" description="Polar residues" evidence="3">
    <location>
        <begin position="479"/>
        <end position="528"/>
    </location>
</feature>
<feature type="region of interest" description="Disordered" evidence="3">
    <location>
        <begin position="1"/>
        <end position="45"/>
    </location>
</feature>
<feature type="compositionally biased region" description="Polar residues" evidence="3">
    <location>
        <begin position="68"/>
        <end position="79"/>
    </location>
</feature>
<dbReference type="AlphaFoldDB" id="A0A8K0XRP7"/>
<feature type="region of interest" description="Disordered" evidence="3">
    <location>
        <begin position="733"/>
        <end position="784"/>
    </location>
</feature>
<organism evidence="6 7">
    <name type="scientific">Cristinia sonorae</name>
    <dbReference type="NCBI Taxonomy" id="1940300"/>
    <lineage>
        <taxon>Eukaryota</taxon>
        <taxon>Fungi</taxon>
        <taxon>Dikarya</taxon>
        <taxon>Basidiomycota</taxon>
        <taxon>Agaricomycotina</taxon>
        <taxon>Agaricomycetes</taxon>
        <taxon>Agaricomycetidae</taxon>
        <taxon>Agaricales</taxon>
        <taxon>Pleurotineae</taxon>
        <taxon>Stephanosporaceae</taxon>
        <taxon>Cristinia</taxon>
    </lineage>
</organism>
<feature type="compositionally biased region" description="Basic and acidic residues" evidence="3">
    <location>
        <begin position="529"/>
        <end position="541"/>
    </location>
</feature>
<evidence type="ECO:0000313" key="7">
    <source>
        <dbReference type="Proteomes" id="UP000813824"/>
    </source>
</evidence>
<dbReference type="Gene3D" id="1.10.840.10">
    <property type="entry name" value="Ras guanine-nucleotide exchange factors catalytic domain"/>
    <property type="match status" value="1"/>
</dbReference>
<keyword evidence="1 2" id="KW-0344">Guanine-nucleotide releasing factor</keyword>
<dbReference type="InterPro" id="IPR000651">
    <property type="entry name" value="Ras-like_Gua-exchang_fac_N"/>
</dbReference>
<feature type="compositionally biased region" description="Polar residues" evidence="3">
    <location>
        <begin position="23"/>
        <end position="35"/>
    </location>
</feature>
<evidence type="ECO:0000259" key="5">
    <source>
        <dbReference type="PROSITE" id="PS50212"/>
    </source>
</evidence>
<dbReference type="Gene3D" id="3.40.50.300">
    <property type="entry name" value="P-loop containing nucleotide triphosphate hydrolases"/>
    <property type="match status" value="1"/>
</dbReference>
<feature type="compositionally biased region" description="Polar residues" evidence="3">
    <location>
        <begin position="456"/>
        <end position="471"/>
    </location>
</feature>
<keyword evidence="7" id="KW-1185">Reference proteome</keyword>
<evidence type="ECO:0000313" key="6">
    <source>
        <dbReference type="EMBL" id="KAH8102648.1"/>
    </source>
</evidence>
<dbReference type="InterPro" id="IPR027417">
    <property type="entry name" value="P-loop_NTPase"/>
</dbReference>
<dbReference type="GO" id="GO:0007265">
    <property type="term" value="P:Ras protein signal transduction"/>
    <property type="evidence" value="ECO:0007669"/>
    <property type="project" value="TreeGrafter"/>
</dbReference>
<dbReference type="InterPro" id="IPR008937">
    <property type="entry name" value="Ras-like_GEF"/>
</dbReference>
<feature type="compositionally biased region" description="Polar residues" evidence="3">
    <location>
        <begin position="102"/>
        <end position="115"/>
    </location>
</feature>
<feature type="region of interest" description="Disordered" evidence="3">
    <location>
        <begin position="1060"/>
        <end position="1085"/>
    </location>
</feature>
<sequence>MSFTTNPVDLPKIPSLPPIEMPDTSSFLGTASSTTEDQDSLSPLRPSILSAESYMTANSSFSVSSNSGTTPDASSSTQLLVPPTNLRKSISVDSFIKFRHLSSSTRPNRGNTTASVMPPQAAPRQASPSTGLRREHSHPTVPAQGSSWRDGERLSMHSPSARGASASTDDRDYFDESDMERSEDLRRDVVKRKSMARHTVRDGELTLPSRLPASSPASRAPDPIVPVRSSSTNQRQAKQRTTMAVNTKLSVAPRSRSELVIAVVGAPETGRTTVIRKGLKAYGLSEVKMGSVPLPHRASEVFSYTYRVGRIVQEPENLLTLRVLEIDMAALDLTQTHATELCPEGVPVVDGLVICYDASRESSFTQVADLIRTFAHLRLPSVVLACKSDLEKHVDPHRALSVLKSLSVSTHYDVGLVETTTESEHGKQKIRMAFEWIFQTLLNPDALLSARDDTDPQYNPASPAILSSTPSPWDINRAESATPTAASSFFGSTQPQRQRLLSHAPPTSSDGTVSPTSPVRARSTSDLLSENRREGERDWDRSTNSGSVIISLNGTGSGASLQLGPLPPSEAMSLGSLDEGAEASRENVSSKEPRASPWVSLQDLLNKLLFLAVSEDDAAFISYFLLTYRRFASPRSILLAMQKRMRALDEPTGDPMFACFAQMKICCLLDNWMRLYPNDFAVPGTAGALSALLKSVLGKTYLLQYGSEFIPFMELLPTLEDKDAAWALKVEDPKYDSDDSSSMDTSVDATSTSSNVPALAEPSDATVRSRTQSTSTNRDRKSSIPLSHRAAIAGPPIHHASEALSHKAVLKKLQAVCGELNQYDPTDIAQEITRHESELFVLINPRHWMQHVLASGRKDSVKDPIAVYNRVSNHIAHWVLSLILCHDKPKARAKQIDRFAEIAKRLRNMNNYSALRAVVAGINGATFEGDEAIDLFKTKNAQLWKVFQSFDHLLQAVRSHQRYRMALRNTSGACIPALEIHLSDLIRAHEGNPDFHEDDTEKIHWAKFNMMGRFIDVVTQCQRMCKESTTFKFTDRPHVWRLLMFSEADHLMDEELQRTRTSLPDLDMEDPHRPNLPRTLTRDDPSVPKDSAILRKIFFW</sequence>
<dbReference type="OrthoDB" id="28357at2759"/>
<feature type="compositionally biased region" description="Low complexity" evidence="3">
    <location>
        <begin position="207"/>
        <end position="221"/>
    </location>
</feature>
<evidence type="ECO:0000259" key="4">
    <source>
        <dbReference type="PROSITE" id="PS50009"/>
    </source>
</evidence>
<protein>
    <submittedName>
        <fullName evidence="6">Ras GEF</fullName>
    </submittedName>
</protein>
<dbReference type="GO" id="GO:0005085">
    <property type="term" value="F:guanyl-nucleotide exchange factor activity"/>
    <property type="evidence" value="ECO:0007669"/>
    <property type="project" value="UniProtKB-KW"/>
</dbReference>
<feature type="compositionally biased region" description="Basic residues" evidence="3">
    <location>
        <begin position="189"/>
        <end position="198"/>
    </location>
</feature>
<comment type="caution">
    <text evidence="6">The sequence shown here is derived from an EMBL/GenBank/DDBJ whole genome shotgun (WGS) entry which is preliminary data.</text>
</comment>
<feature type="compositionally biased region" description="Polar residues" evidence="3">
    <location>
        <begin position="228"/>
        <end position="243"/>
    </location>
</feature>
<feature type="region of interest" description="Disordered" evidence="3">
    <location>
        <begin position="452"/>
        <end position="545"/>
    </location>
</feature>
<dbReference type="PROSITE" id="PS50212">
    <property type="entry name" value="RASGEF_NTER"/>
    <property type="match status" value="1"/>
</dbReference>
<dbReference type="Pfam" id="PF00617">
    <property type="entry name" value="RasGEF"/>
    <property type="match status" value="1"/>
</dbReference>
<feature type="compositionally biased region" description="Low complexity" evidence="3">
    <location>
        <begin position="740"/>
        <end position="754"/>
    </location>
</feature>
<evidence type="ECO:0000256" key="3">
    <source>
        <dbReference type="SAM" id="MobiDB-lite"/>
    </source>
</evidence>
<name>A0A8K0XRP7_9AGAR</name>
<dbReference type="GO" id="GO:0005886">
    <property type="term" value="C:plasma membrane"/>
    <property type="evidence" value="ECO:0007669"/>
    <property type="project" value="TreeGrafter"/>
</dbReference>
<dbReference type="EMBL" id="JAEVFJ010000009">
    <property type="protein sequence ID" value="KAH8102648.1"/>
    <property type="molecule type" value="Genomic_DNA"/>
</dbReference>
<feature type="domain" description="Ras-GEF" evidence="4">
    <location>
        <begin position="824"/>
        <end position="1055"/>
    </location>
</feature>